<evidence type="ECO:0000313" key="2">
    <source>
        <dbReference type="Proteomes" id="UP000260823"/>
    </source>
</evidence>
<proteinExistence type="predicted"/>
<accession>A0A3E2NV75</accession>
<name>A0A3E2NV75_9SPHI</name>
<gene>
    <name evidence="1" type="ORF">DYU05_04790</name>
</gene>
<dbReference type="RefSeq" id="WP_117381828.1">
    <property type="nucleotide sequence ID" value="NZ_QWDE01000001.1"/>
</dbReference>
<dbReference type="EMBL" id="QWDE01000001">
    <property type="protein sequence ID" value="RFZ84926.1"/>
    <property type="molecule type" value="Genomic_DNA"/>
</dbReference>
<comment type="caution">
    <text evidence="1">The sequence shown here is derived from an EMBL/GenBank/DDBJ whole genome shotgun (WGS) entry which is preliminary data.</text>
</comment>
<evidence type="ECO:0000313" key="1">
    <source>
        <dbReference type="EMBL" id="RFZ84926.1"/>
    </source>
</evidence>
<dbReference type="Proteomes" id="UP000260823">
    <property type="component" value="Unassembled WGS sequence"/>
</dbReference>
<dbReference type="OrthoDB" id="978748at2"/>
<sequence>MSVTTYGLQQIKKELQHLTKEDLAELCLRLTRYKKENKELLAYLLFEAHNEHDFIESVKAEAGFMFSQLPPQNYFAAKALRKILKLLSKYIKFIGSKTAEIEMLLAFCQGYVQYAAKQSSYKPIRMILTRQLEKIKASISKLHEDLKHDYTQDYNNLLDDAGKKLPWFNKNSYLL</sequence>
<organism evidence="1 2">
    <name type="scientific">Mucilaginibacter terrenus</name>
    <dbReference type="NCBI Taxonomy" id="2482727"/>
    <lineage>
        <taxon>Bacteria</taxon>
        <taxon>Pseudomonadati</taxon>
        <taxon>Bacteroidota</taxon>
        <taxon>Sphingobacteriia</taxon>
        <taxon>Sphingobacteriales</taxon>
        <taxon>Sphingobacteriaceae</taxon>
        <taxon>Mucilaginibacter</taxon>
    </lineage>
</organism>
<dbReference type="AlphaFoldDB" id="A0A3E2NV75"/>
<keyword evidence="2" id="KW-1185">Reference proteome</keyword>
<reference evidence="1 2" key="1">
    <citation type="submission" date="2018-08" db="EMBL/GenBank/DDBJ databases">
        <title>Mucilaginibacter terrae sp. nov., isolated from manganese diggings.</title>
        <authorList>
            <person name="Huang Y."/>
            <person name="Zhou Z."/>
        </authorList>
    </citation>
    <scope>NUCLEOTIDE SEQUENCE [LARGE SCALE GENOMIC DNA]</scope>
    <source>
        <strain evidence="1 2">ZH6</strain>
    </source>
</reference>
<protein>
    <submittedName>
        <fullName evidence="1">Uncharacterized protein</fullName>
    </submittedName>
</protein>